<keyword evidence="2" id="KW-1185">Reference proteome</keyword>
<dbReference type="EMBL" id="JAPDGR010000529">
    <property type="protein sequence ID" value="KAJ2989422.1"/>
    <property type="molecule type" value="Genomic_DNA"/>
</dbReference>
<proteinExistence type="predicted"/>
<comment type="caution">
    <text evidence="1">The sequence shown here is derived from an EMBL/GenBank/DDBJ whole genome shotgun (WGS) entry which is preliminary data.</text>
</comment>
<evidence type="ECO:0000313" key="2">
    <source>
        <dbReference type="Proteomes" id="UP001143856"/>
    </source>
</evidence>
<name>A0ACC1PC51_9PEZI</name>
<evidence type="ECO:0000313" key="1">
    <source>
        <dbReference type="EMBL" id="KAJ2989422.1"/>
    </source>
</evidence>
<organism evidence="1 2">
    <name type="scientific">Xylaria curta</name>
    <dbReference type="NCBI Taxonomy" id="42375"/>
    <lineage>
        <taxon>Eukaryota</taxon>
        <taxon>Fungi</taxon>
        <taxon>Dikarya</taxon>
        <taxon>Ascomycota</taxon>
        <taxon>Pezizomycotina</taxon>
        <taxon>Sordariomycetes</taxon>
        <taxon>Xylariomycetidae</taxon>
        <taxon>Xylariales</taxon>
        <taxon>Xylariaceae</taxon>
        <taxon>Xylaria</taxon>
    </lineage>
</organism>
<reference evidence="1" key="1">
    <citation type="submission" date="2022-10" db="EMBL/GenBank/DDBJ databases">
        <title>Genome Sequence of Xylaria curta.</title>
        <authorList>
            <person name="Buettner E."/>
        </authorList>
    </citation>
    <scope>NUCLEOTIDE SEQUENCE</scope>
    <source>
        <strain evidence="1">Babe10</strain>
    </source>
</reference>
<accession>A0ACC1PC51</accession>
<gene>
    <name evidence="1" type="ORF">NUW58_g3474</name>
</gene>
<dbReference type="Proteomes" id="UP001143856">
    <property type="component" value="Unassembled WGS sequence"/>
</dbReference>
<sequence length="75" mass="7779">MLRHFVVLGGLLGTRVGAAPSGQFGLYAYGGGIGGAQVFYSNDVAYIGDQAQMDDEEAARVSPRAQTTPSSGIRT</sequence>
<protein>
    <submittedName>
        <fullName evidence="1">Uncharacterized protein</fullName>
    </submittedName>
</protein>